<protein>
    <submittedName>
        <fullName evidence="1">Uncharacterized protein</fullName>
    </submittedName>
</protein>
<evidence type="ECO:0000313" key="2">
    <source>
        <dbReference type="Proteomes" id="UP000829817"/>
    </source>
</evidence>
<dbReference type="RefSeq" id="WP_244787244.1">
    <property type="nucleotide sequence ID" value="NZ_CP091508.1"/>
</dbReference>
<reference evidence="1 2" key="1">
    <citation type="journal article" date="2022" name="Res Sq">
        <title>Evolution of multicellular longitudinally dividing oral cavity symbionts (Neisseriaceae).</title>
        <authorList>
            <person name="Nyongesa S."/>
            <person name="Weber P."/>
            <person name="Bernet E."/>
            <person name="Pullido F."/>
            <person name="Nieckarz M."/>
            <person name="Delaby M."/>
            <person name="Nieves C."/>
            <person name="Viehboeck T."/>
            <person name="Krause N."/>
            <person name="Rivera-Millot A."/>
            <person name="Nakamura A."/>
            <person name="Vischer N."/>
            <person name="VanNieuwenhze M."/>
            <person name="Brun Y."/>
            <person name="Cava F."/>
            <person name="Bulgheresi S."/>
            <person name="Veyrier F."/>
        </authorList>
    </citation>
    <scope>NUCLEOTIDE SEQUENCE [LARGE SCALE GENOMIC DNA]</scope>
    <source>
        <strain evidence="1 2">CCUG 63373m</strain>
    </source>
</reference>
<organism evidence="1 2">
    <name type="scientific">Uruburuella testudinis</name>
    <dbReference type="NCBI Taxonomy" id="1282863"/>
    <lineage>
        <taxon>Bacteria</taxon>
        <taxon>Pseudomonadati</taxon>
        <taxon>Pseudomonadota</taxon>
        <taxon>Betaproteobacteria</taxon>
        <taxon>Neisseriales</taxon>
        <taxon>Neisseriaceae</taxon>
        <taxon>Uruburuella</taxon>
    </lineage>
</organism>
<accession>A0ABY4DVD3</accession>
<dbReference type="Proteomes" id="UP000829817">
    <property type="component" value="Chromosome"/>
</dbReference>
<gene>
    <name evidence="1" type="ORF">LVJ83_05945</name>
</gene>
<sequence>MSEHPNTQQLSDGLQTPAKAKFLILLPNTQQLSDGLQTGRLKIRRRPPEFVKLNIHYSKTTSC</sequence>
<dbReference type="EMBL" id="CP091508">
    <property type="protein sequence ID" value="UOO82998.1"/>
    <property type="molecule type" value="Genomic_DNA"/>
</dbReference>
<evidence type="ECO:0000313" key="1">
    <source>
        <dbReference type="EMBL" id="UOO82998.1"/>
    </source>
</evidence>
<proteinExistence type="predicted"/>
<keyword evidence="2" id="KW-1185">Reference proteome</keyword>
<name>A0ABY4DVD3_9NEIS</name>